<organism evidence="4 5">
    <name type="scientific">Sphingobacterium mizutaii NBRC 14946 = DSM 11724</name>
    <dbReference type="NCBI Taxonomy" id="1220576"/>
    <lineage>
        <taxon>Bacteria</taxon>
        <taxon>Pseudomonadati</taxon>
        <taxon>Bacteroidota</taxon>
        <taxon>Sphingobacteriia</taxon>
        <taxon>Sphingobacteriales</taxon>
        <taxon>Sphingobacteriaceae</taxon>
        <taxon>Sphingobacterium</taxon>
    </lineage>
</organism>
<dbReference type="InterPro" id="IPR001375">
    <property type="entry name" value="Peptidase_S9_cat"/>
</dbReference>
<protein>
    <recommendedName>
        <fullName evidence="3">Peptidase S9 prolyl oligopeptidase catalytic domain-containing protein</fullName>
    </recommendedName>
</protein>
<reference evidence="4 5" key="1">
    <citation type="submission" date="2019-07" db="EMBL/GenBank/DDBJ databases">
        <title>Whole genome shotgun sequence of Sphingobacterium mizutaii NBRC 14946.</title>
        <authorList>
            <person name="Hosoyama A."/>
            <person name="Uohara A."/>
            <person name="Ohji S."/>
            <person name="Ichikawa N."/>
        </authorList>
    </citation>
    <scope>NUCLEOTIDE SEQUENCE [LARGE SCALE GENOMIC DNA]</scope>
    <source>
        <strain evidence="4 5">NBRC 14946</strain>
    </source>
</reference>
<dbReference type="Gene3D" id="3.40.50.1820">
    <property type="entry name" value="alpha/beta hydrolase"/>
    <property type="match status" value="1"/>
</dbReference>
<dbReference type="PANTHER" id="PTHR42776:SF28">
    <property type="entry name" value="GLUTAMYL ENDOPEPTIDASE, CHLOROPLASTIC-RELATED"/>
    <property type="match status" value="1"/>
</dbReference>
<dbReference type="Pfam" id="PF00326">
    <property type="entry name" value="Peptidase_S9"/>
    <property type="match status" value="1"/>
</dbReference>
<evidence type="ECO:0000256" key="1">
    <source>
        <dbReference type="ARBA" id="ARBA00022801"/>
    </source>
</evidence>
<comment type="caution">
    <text evidence="4">The sequence shown here is derived from an EMBL/GenBank/DDBJ whole genome shotgun (WGS) entry which is preliminary data.</text>
</comment>
<evidence type="ECO:0000259" key="3">
    <source>
        <dbReference type="Pfam" id="PF00326"/>
    </source>
</evidence>
<proteinExistence type="predicted"/>
<feature type="domain" description="Peptidase S9 prolyl oligopeptidase catalytic" evidence="3">
    <location>
        <begin position="652"/>
        <end position="806"/>
    </location>
</feature>
<keyword evidence="1" id="KW-0378">Hydrolase</keyword>
<sequence>MQMNFTRKTNRNYLKAGLFIAFLAGSPMTYAQEAIKYQLPPQSIVNLVDAPQIPMEEFSPDGRYMLVLEVPGFQTIIQASQPVLGVAGLRINPISNTTVAENLGTFKGLKIRDLSNGSEFSIQGLPQDLQISDVKWSSKPGVFAFLNKSLEDTELWLADLNNKTAKKLLSKVNDTYGSTFQWNGDGTALLAQQVNSSRGNVPVQNPVPTGPVVQENLGGITPSRTYQNLLANGYDETLMEYYLTSDLIQVDLQGNAKPIGIKGIFKSVSYSPDGKYILTEKVVKPYSYLVPIYLFPAEVAVYSSTGSKVKDIYTIPLADKMPISFDAVLEGPRNFEWRKDKDASLVYVQAFDKGDPNVKTEVRDEVFELGAPYDLSSSNKIFSGTYRVRDIQWGDGLAIVSENWRKDRSTKMTLINPKTNQVVKVLSTRKSEDTYTDPGSFVKNEKGQLLTDGKGSVFTQGLGASPEGDRPFLMKWNVQNGKQDTLYKSKRGYYEEPIFFNNTGVLYVSRESAKDAPNVYSVNIKNKKESKITNFSDPYPSIANVQKTLLSYPRKDGLNLSGTLYVPADFKKGDAPLPVLVWAYPREFKTKEAAGQVKGSPNRFPRLAFRSPVYWVTQGYAVVDQADMPIVGEGTSEPNDTFVEQIKDNASALIDHIVGLGVADRNRIGVGGHSYGAFMTANLLAHTDLFAAGIARSGAYNRTLTPFGFQGEARTYWQAKDTYDAMSPFTYAPQIKRPLLMTHGMDDENSGTFPIQSERLYAAIKGHGGIVRLVMLPKEFHGYRSREGVLHTFWEQHQWLEKYVKNNKK</sequence>
<evidence type="ECO:0000256" key="2">
    <source>
        <dbReference type="SAM" id="SignalP"/>
    </source>
</evidence>
<feature type="signal peptide" evidence="2">
    <location>
        <begin position="1"/>
        <end position="31"/>
    </location>
</feature>
<dbReference type="PANTHER" id="PTHR42776">
    <property type="entry name" value="SERINE PEPTIDASE S9 FAMILY MEMBER"/>
    <property type="match status" value="1"/>
</dbReference>
<dbReference type="SUPFAM" id="SSF82171">
    <property type="entry name" value="DPP6 N-terminal domain-like"/>
    <property type="match status" value="1"/>
</dbReference>
<evidence type="ECO:0000313" key="5">
    <source>
        <dbReference type="Proteomes" id="UP000321676"/>
    </source>
</evidence>
<name>A0ABQ0W3F9_9SPHI</name>
<accession>A0ABQ0W3F9</accession>
<dbReference type="EMBL" id="BJXH01000018">
    <property type="protein sequence ID" value="GEM68483.1"/>
    <property type="molecule type" value="Genomic_DNA"/>
</dbReference>
<dbReference type="Proteomes" id="UP000321676">
    <property type="component" value="Unassembled WGS sequence"/>
</dbReference>
<keyword evidence="5" id="KW-1185">Reference proteome</keyword>
<dbReference type="InterPro" id="IPR029058">
    <property type="entry name" value="AB_hydrolase_fold"/>
</dbReference>
<keyword evidence="2" id="KW-0732">Signal</keyword>
<evidence type="ECO:0000313" key="4">
    <source>
        <dbReference type="EMBL" id="GEM68483.1"/>
    </source>
</evidence>
<dbReference type="SUPFAM" id="SSF53474">
    <property type="entry name" value="alpha/beta-Hydrolases"/>
    <property type="match status" value="1"/>
</dbReference>
<feature type="chain" id="PRO_5047085121" description="Peptidase S9 prolyl oligopeptidase catalytic domain-containing protein" evidence="2">
    <location>
        <begin position="32"/>
        <end position="809"/>
    </location>
</feature>
<gene>
    <name evidence="4" type="ORF">SMI01S_20890</name>
</gene>